<evidence type="ECO:0000313" key="4">
    <source>
        <dbReference type="Proteomes" id="UP000568888"/>
    </source>
</evidence>
<dbReference type="InterPro" id="IPR035439">
    <property type="entry name" value="UPF0145_dom_sf"/>
</dbReference>
<dbReference type="AlphaFoldDB" id="A0A6V8N0U2"/>
<evidence type="ECO:0000313" key="3">
    <source>
        <dbReference type="EMBL" id="GFO66118.1"/>
    </source>
</evidence>
<dbReference type="Proteomes" id="UP000568888">
    <property type="component" value="Unassembled WGS sequence"/>
</dbReference>
<sequence length="151" mass="16785">MADFAADLLNWGFWIFLFVASYFVGTYREKAHLKSIVEREKRLLSLPALTLKFAEDRPVAKTELVMGSVVIGGDFFKQVVASLASVFGMRISVAEAMMDRARREAVLRMKEKAVGADAILNVRIEGLKIGERKKITGIEAMACGTAVYYSK</sequence>
<name>A0A6V8N0U2_9BACT</name>
<dbReference type="Gene3D" id="3.30.110.70">
    <property type="entry name" value="Hypothetical protein apc22750. Chain B"/>
    <property type="match status" value="1"/>
</dbReference>
<feature type="transmembrane region" description="Helical" evidence="2">
    <location>
        <begin position="6"/>
        <end position="25"/>
    </location>
</feature>
<dbReference type="SUPFAM" id="SSF117782">
    <property type="entry name" value="YbjQ-like"/>
    <property type="match status" value="1"/>
</dbReference>
<keyword evidence="2" id="KW-0472">Membrane</keyword>
<dbReference type="RefSeq" id="WP_183350805.1">
    <property type="nucleotide sequence ID" value="NZ_BLXY01000017.1"/>
</dbReference>
<accession>A0A6V8N0U2</accession>
<evidence type="ECO:0000256" key="2">
    <source>
        <dbReference type="SAM" id="Phobius"/>
    </source>
</evidence>
<reference evidence="4" key="1">
    <citation type="submission" date="2020-06" db="EMBL/GenBank/DDBJ databases">
        <title>Draft genomic sequecing of Geomonas sp. Red736.</title>
        <authorList>
            <person name="Itoh H."/>
            <person name="Xu Z.X."/>
            <person name="Ushijima N."/>
            <person name="Masuda Y."/>
            <person name="Shiratori Y."/>
            <person name="Senoo K."/>
        </authorList>
    </citation>
    <scope>NUCLEOTIDE SEQUENCE [LARGE SCALE GENOMIC DNA]</scope>
    <source>
        <strain evidence="4">Red736</strain>
    </source>
</reference>
<evidence type="ECO:0000256" key="1">
    <source>
        <dbReference type="ARBA" id="ARBA00010751"/>
    </source>
</evidence>
<dbReference type="Pfam" id="PF01906">
    <property type="entry name" value="YbjQ_1"/>
    <property type="match status" value="1"/>
</dbReference>
<keyword evidence="2" id="KW-0812">Transmembrane</keyword>
<organism evidence="3 4">
    <name type="scientific">Geomonas paludis</name>
    <dbReference type="NCBI Taxonomy" id="2740185"/>
    <lineage>
        <taxon>Bacteria</taxon>
        <taxon>Pseudomonadati</taxon>
        <taxon>Thermodesulfobacteriota</taxon>
        <taxon>Desulfuromonadia</taxon>
        <taxon>Geobacterales</taxon>
        <taxon>Geobacteraceae</taxon>
        <taxon>Geomonas</taxon>
    </lineage>
</organism>
<comment type="similarity">
    <text evidence="1">Belongs to the UPF0145 family.</text>
</comment>
<dbReference type="EMBL" id="BLXY01000017">
    <property type="protein sequence ID" value="GFO66118.1"/>
    <property type="molecule type" value="Genomic_DNA"/>
</dbReference>
<keyword evidence="2" id="KW-1133">Transmembrane helix</keyword>
<protein>
    <submittedName>
        <fullName evidence="3">Metal-binding protein</fullName>
    </submittedName>
</protein>
<proteinExistence type="inferred from homology"/>
<gene>
    <name evidence="3" type="ORF">GMPD_40370</name>
</gene>
<comment type="caution">
    <text evidence="3">The sequence shown here is derived from an EMBL/GenBank/DDBJ whole genome shotgun (WGS) entry which is preliminary data.</text>
</comment>
<dbReference type="InterPro" id="IPR002765">
    <property type="entry name" value="UPF0145_YbjQ-like"/>
</dbReference>
<dbReference type="PANTHER" id="PTHR34068">
    <property type="entry name" value="UPF0145 PROTEIN YBJQ"/>
    <property type="match status" value="1"/>
</dbReference>